<dbReference type="RefSeq" id="WP_134369583.1">
    <property type="nucleotide sequence ID" value="NZ_SOGN01000035.1"/>
</dbReference>
<dbReference type="AlphaFoldDB" id="A0A4R8XSL7"/>
<accession>A0A4R8XSL7</accession>
<evidence type="ECO:0000313" key="1">
    <source>
        <dbReference type="EMBL" id="TFC81152.1"/>
    </source>
</evidence>
<comment type="caution">
    <text evidence="1">The sequence shown here is derived from an EMBL/GenBank/DDBJ whole genome shotgun (WGS) entry which is preliminary data.</text>
</comment>
<dbReference type="EMBL" id="SOGN01000035">
    <property type="protein sequence ID" value="TFC81152.1"/>
    <property type="molecule type" value="Genomic_DNA"/>
</dbReference>
<proteinExistence type="predicted"/>
<keyword evidence="2" id="KW-1185">Reference proteome</keyword>
<evidence type="ECO:0000313" key="2">
    <source>
        <dbReference type="Proteomes" id="UP000298433"/>
    </source>
</evidence>
<protein>
    <submittedName>
        <fullName evidence="1">Uncharacterized protein</fullName>
    </submittedName>
</protein>
<name>A0A4R8XSL7_9MICO</name>
<organism evidence="1 2">
    <name type="scientific">Cryobacterium cheniae</name>
    <dbReference type="NCBI Taxonomy" id="1259262"/>
    <lineage>
        <taxon>Bacteria</taxon>
        <taxon>Bacillati</taxon>
        <taxon>Actinomycetota</taxon>
        <taxon>Actinomycetes</taxon>
        <taxon>Micrococcales</taxon>
        <taxon>Microbacteriaceae</taxon>
        <taxon>Cryobacterium</taxon>
    </lineage>
</organism>
<reference evidence="1 2" key="1">
    <citation type="submission" date="2019-03" db="EMBL/GenBank/DDBJ databases">
        <title>Genomics of glacier-inhabiting Cryobacterium strains.</title>
        <authorList>
            <person name="Liu Q."/>
            <person name="Xin Y.-H."/>
        </authorList>
    </citation>
    <scope>NUCLEOTIDE SEQUENCE [LARGE SCALE GENOMIC DNA]</scope>
    <source>
        <strain evidence="1 2">TMT2-48-2</strain>
    </source>
</reference>
<gene>
    <name evidence="1" type="ORF">E3T23_06550</name>
</gene>
<dbReference type="OrthoDB" id="5021211at2"/>
<dbReference type="Proteomes" id="UP000298433">
    <property type="component" value="Unassembled WGS sequence"/>
</dbReference>
<sequence length="129" mass="14252">MREIGDWPQLGNVHKDGGRYIGHEDGSVDAFNRAGTPTVNKLLQSSVTERVGGVRLDDELAVSFDGTHWWAATEAGSVGRLTWSLAIEIKKPWNDFAIVLPRRGTLTVRRLLLDRNGEVINCGGIVRPF</sequence>